<sequence length="762" mass="81815">MNKAVTDGLVLMPPAFEAGLNLWSREDGLPGQGSWAGQPNAAFVPADQDFGGCLEVQKTTATLKLRCFQQIPFRPGMYLRVTARVKCLSGAFPSVRIAGFAAAANGSNVAAAVQISAPVALSQYGQVVTVSAIIGSGNRGGVDMVWGPSPAYAHLGLDLIGATGGVLRIDDIRIEDATDVFHRNMMTWVDVRDYGAKGDGITDDTAAFEAADAAAGQRSVLVSQGTYRLAGNVTFESDVRFEGTVTMPQNIRLACTRNFDLDTYAAAFGGEAAGFQKALQALFYFTDHVEFDLSGRRVALSAPIDVQALAGLNSFHQRRILRNGQLEAVANAAWTPTSVTSVATYSVSQPDRLTAVANIANIPAGARISGTGVGREVYVRSVNVSAGTLELSQPLFGAAGTRTFTFQRYRYLIDLSGFENLSRIEFREIEFDCGGIASGLMLPKVGLALRVDNCVFNRPRDRGITSIGSGCQGLMVDTCQFQSNELDIPAQDRTTIALNVNANDSKIRGNRIVRFATFAVMGGTGHLFVGNHFFQGDDATDGTRRAGVVLTSPNVKTLFTGNYIDNSFIEWSNEHDAQPAFSSGFSFGGLTITGNIFTVNDVAAHFRWLVITPRGPGHYIHGLSVIGNVFRTLNGNIDRVERVDDTFATLDTGRYRVIDFSQNAFHGISQITTSPVILQHDQTSNADTWTVQAGPFMPFGARARNVTALVAEGAITNSSNQAQFAFPNVVPESGTDRTNVLVRWPSAVKGRILITIRGDNPT</sequence>
<evidence type="ECO:0000313" key="2">
    <source>
        <dbReference type="EMBL" id="NGQ92255.1"/>
    </source>
</evidence>
<reference evidence="2 3" key="1">
    <citation type="submission" date="2020-02" db="EMBL/GenBank/DDBJ databases">
        <title>Rhodobacter translucens sp. nov., a novel bacterium isolated from activated sludge.</title>
        <authorList>
            <person name="Liu J."/>
        </authorList>
    </citation>
    <scope>NUCLEOTIDE SEQUENCE [LARGE SCALE GENOMIC DNA]</scope>
    <source>
        <strain evidence="2 3">HX-7-19</strain>
    </source>
</reference>
<name>A0A6M1U775_9RHOB</name>
<evidence type="ECO:0000259" key="1">
    <source>
        <dbReference type="Pfam" id="PF12708"/>
    </source>
</evidence>
<dbReference type="Pfam" id="PF12708">
    <property type="entry name" value="Pect-lyase_RHGA_epim"/>
    <property type="match status" value="1"/>
</dbReference>
<organism evidence="2 3">
    <name type="scientific">Paragemmobacter kunshanensis</name>
    <dbReference type="NCBI Taxonomy" id="2583234"/>
    <lineage>
        <taxon>Bacteria</taxon>
        <taxon>Pseudomonadati</taxon>
        <taxon>Pseudomonadota</taxon>
        <taxon>Alphaproteobacteria</taxon>
        <taxon>Rhodobacterales</taxon>
        <taxon>Paracoccaceae</taxon>
        <taxon>Paragemmobacter</taxon>
    </lineage>
</organism>
<dbReference type="SUPFAM" id="SSF51126">
    <property type="entry name" value="Pectin lyase-like"/>
    <property type="match status" value="1"/>
</dbReference>
<comment type="caution">
    <text evidence="2">The sequence shown here is derived from an EMBL/GenBank/DDBJ whole genome shotgun (WGS) entry which is preliminary data.</text>
</comment>
<dbReference type="InterPro" id="IPR012334">
    <property type="entry name" value="Pectin_lyas_fold"/>
</dbReference>
<keyword evidence="3" id="KW-1185">Reference proteome</keyword>
<feature type="domain" description="Rhamnogalacturonase A/B/Epimerase-like pectate lyase" evidence="1">
    <location>
        <begin position="188"/>
        <end position="253"/>
    </location>
</feature>
<protein>
    <submittedName>
        <fullName evidence="2">Right-handed parallel beta-helix repeat-containing protein</fullName>
    </submittedName>
</protein>
<accession>A0A6M1U775</accession>
<dbReference type="Proteomes" id="UP000474758">
    <property type="component" value="Unassembled WGS sequence"/>
</dbReference>
<dbReference type="EMBL" id="JAALFE010000015">
    <property type="protein sequence ID" value="NGQ92255.1"/>
    <property type="molecule type" value="Genomic_DNA"/>
</dbReference>
<evidence type="ECO:0000313" key="3">
    <source>
        <dbReference type="Proteomes" id="UP000474758"/>
    </source>
</evidence>
<dbReference type="AlphaFoldDB" id="A0A6M1U775"/>
<gene>
    <name evidence="2" type="ORF">G5V65_15260</name>
</gene>
<dbReference type="InterPro" id="IPR011050">
    <property type="entry name" value="Pectin_lyase_fold/virulence"/>
</dbReference>
<dbReference type="InterPro" id="IPR024535">
    <property type="entry name" value="RHGA/B-epi-like_pectate_lyase"/>
</dbReference>
<dbReference type="Gene3D" id="2.160.20.10">
    <property type="entry name" value="Single-stranded right-handed beta-helix, Pectin lyase-like"/>
    <property type="match status" value="2"/>
</dbReference>
<proteinExistence type="predicted"/>
<dbReference type="RefSeq" id="WP_165051714.1">
    <property type="nucleotide sequence ID" value="NZ_JAALFE010000015.1"/>
</dbReference>